<keyword evidence="5" id="KW-1185">Reference proteome</keyword>
<feature type="transmembrane region" description="Helical" evidence="2">
    <location>
        <begin position="242"/>
        <end position="265"/>
    </location>
</feature>
<feature type="transmembrane region" description="Helical" evidence="2">
    <location>
        <begin position="297"/>
        <end position="320"/>
    </location>
</feature>
<protein>
    <recommendedName>
        <fullName evidence="3">DUF6535 domain-containing protein</fullName>
    </recommendedName>
</protein>
<feature type="compositionally biased region" description="Basic and acidic residues" evidence="1">
    <location>
        <begin position="118"/>
        <end position="136"/>
    </location>
</feature>
<dbReference type="InterPro" id="IPR045338">
    <property type="entry name" value="DUF6535"/>
</dbReference>
<dbReference type="GeneID" id="36332200"/>
<evidence type="ECO:0000259" key="3">
    <source>
        <dbReference type="Pfam" id="PF20153"/>
    </source>
</evidence>
<reference evidence="4 5" key="1">
    <citation type="submission" date="2017-04" db="EMBL/GenBank/DDBJ databases">
        <title>Genome Sequence of the Model Brown-Rot Fungus Postia placenta SB12.</title>
        <authorList>
            <consortium name="DOE Joint Genome Institute"/>
            <person name="Gaskell J."/>
            <person name="Kersten P."/>
            <person name="Larrondo L.F."/>
            <person name="Canessa P."/>
            <person name="Martinez D."/>
            <person name="Hibbett D."/>
            <person name="Schmoll M."/>
            <person name="Kubicek C.P."/>
            <person name="Martinez A.T."/>
            <person name="Yadav J."/>
            <person name="Master E."/>
            <person name="Magnuson J.K."/>
            <person name="James T."/>
            <person name="Yaver D."/>
            <person name="Berka R."/>
            <person name="Labutti K."/>
            <person name="Lipzen A."/>
            <person name="Aerts A."/>
            <person name="Barry K."/>
            <person name="Henrissat B."/>
            <person name="Blanchette R."/>
            <person name="Grigoriev I."/>
            <person name="Cullen D."/>
        </authorList>
    </citation>
    <scope>NUCLEOTIDE SEQUENCE [LARGE SCALE GENOMIC DNA]</scope>
    <source>
        <strain evidence="4 5">MAD-698-R-SB12</strain>
    </source>
</reference>
<evidence type="ECO:0000313" key="5">
    <source>
        <dbReference type="Proteomes" id="UP000194127"/>
    </source>
</evidence>
<feature type="compositionally biased region" description="Basic and acidic residues" evidence="1">
    <location>
        <begin position="83"/>
        <end position="93"/>
    </location>
</feature>
<dbReference type="EMBL" id="KZ110610">
    <property type="protein sequence ID" value="OSX56946.1"/>
    <property type="molecule type" value="Genomic_DNA"/>
</dbReference>
<gene>
    <name evidence="4" type="ORF">POSPLADRAFT_1157920</name>
</gene>
<dbReference type="Pfam" id="PF20153">
    <property type="entry name" value="DUF6535"/>
    <property type="match status" value="1"/>
</dbReference>
<feature type="domain" description="DUF6535" evidence="3">
    <location>
        <begin position="138"/>
        <end position="323"/>
    </location>
</feature>
<feature type="compositionally biased region" description="Low complexity" evidence="1">
    <location>
        <begin position="94"/>
        <end position="106"/>
    </location>
</feature>
<accession>A0A1X6ML32</accession>
<evidence type="ECO:0000256" key="2">
    <source>
        <dbReference type="SAM" id="Phobius"/>
    </source>
</evidence>
<feature type="transmembrane region" description="Helical" evidence="2">
    <location>
        <begin position="163"/>
        <end position="185"/>
    </location>
</feature>
<dbReference type="Proteomes" id="UP000194127">
    <property type="component" value="Unassembled WGS sequence"/>
</dbReference>
<organism evidence="4 5">
    <name type="scientific">Postia placenta MAD-698-R-SB12</name>
    <dbReference type="NCBI Taxonomy" id="670580"/>
    <lineage>
        <taxon>Eukaryota</taxon>
        <taxon>Fungi</taxon>
        <taxon>Dikarya</taxon>
        <taxon>Basidiomycota</taxon>
        <taxon>Agaricomycotina</taxon>
        <taxon>Agaricomycetes</taxon>
        <taxon>Polyporales</taxon>
        <taxon>Adustoporiaceae</taxon>
        <taxon>Rhodonia</taxon>
    </lineage>
</organism>
<proteinExistence type="predicted"/>
<keyword evidence="2" id="KW-0812">Transmembrane</keyword>
<dbReference type="RefSeq" id="XP_024333740.1">
    <property type="nucleotide sequence ID" value="XM_024487251.1"/>
</dbReference>
<keyword evidence="2" id="KW-1133">Transmembrane helix</keyword>
<sequence length="969" mass="108472">MARRRSSRLSLVGVNVETLVEDPATVEEPATTRPDDQHSGSDAPYSASDGNRPAEEPPATSSGCEGVEEDAHDDQAASGGSGREVEAAGHEQVPEPYTEAAAPPEAVGGTAPAQQTEQEVKPTADAKGREDEKTEDPWSLCAEEVWKFEENQVGKWKENINGLLLFAGLFSTILSAFLAAFYLLLGPQMPDATAQVLVVMSVQLSVLTTAIAHQNLTKEQQTILDAAIATTAPTTTTISTGVLWFIALIFSLSAASISIAVGQWLHHHTDRASSLSRQSVRIWSLRRRGLQKWHVQAIIDILPILLQISLALFLVGLLNLVWHLNYIVASTSTIIVTALLLPTLLTVLMPYFHADCPYKSRSAWWCYVALNRFTHSHCPAWAVKCWETLGVSITEALSATTKRVRSLRGFPAATRNILSELCRLRPAAIITPTANGIKCLARSLWDYTCKLPSATLCNLLILLEIMTNWLTIIRYHCASWMRWRPRISEAWSKWHSDTLGARSWREFDNVLVRADNTPEEEKLMLLAEADEIIMDDAFLVNVVHPCFQNASLESALPALLRILCHRAHEVTLGKDSWHNDMTVLKWLTSEQDSAAIIALADLCVDVIEKYNDPEDRNDDHLVDHLLQLLRAMPLIDPARTVCDRARDLIQWAAEHQGWLHEARLDKLDDGADAWLRAAHKDDSLELFYNILRKRVEARWTVSNLMTPSLGHRALDVLDKALLESREASTEHQLLILEAVGKTCEVGPNATSVYARLPRLLPGLALSQEALDKLVDIIWLFCWNFRLDSEDTWRLLTFLPHARERLGTKRFLWITFLALRHSERLPPDDFGRVHSDVRDALDVVVEYFSSSRIEEVVQARAWWQFSMLLNVCVGLALEDTARPARNGPLVTREVVNALERCASRCPENEFWRDDIRDRMETICSIVGYSTGSYLFRILSDPVAGEIVSPAPVPRHVDEALSRVGTASSRF</sequence>
<evidence type="ECO:0000256" key="1">
    <source>
        <dbReference type="SAM" id="MobiDB-lite"/>
    </source>
</evidence>
<keyword evidence="2" id="KW-0472">Membrane</keyword>
<dbReference type="AlphaFoldDB" id="A0A1X6ML32"/>
<evidence type="ECO:0000313" key="4">
    <source>
        <dbReference type="EMBL" id="OSX56946.1"/>
    </source>
</evidence>
<feature type="region of interest" description="Disordered" evidence="1">
    <location>
        <begin position="1"/>
        <end position="137"/>
    </location>
</feature>
<feature type="transmembrane region" description="Helical" evidence="2">
    <location>
        <begin position="326"/>
        <end position="352"/>
    </location>
</feature>
<name>A0A1X6ML32_9APHY</name>
<dbReference type="OrthoDB" id="10370357at2759"/>